<keyword evidence="2" id="KW-1185">Reference proteome</keyword>
<dbReference type="EMBL" id="CP063056">
    <property type="protein sequence ID" value="QPB42840.1"/>
    <property type="molecule type" value="Genomic_DNA"/>
</dbReference>
<dbReference type="Proteomes" id="UP000663069">
    <property type="component" value="Chromosome"/>
</dbReference>
<proteinExistence type="predicted"/>
<name>A0ABX6UZW4_9PAST</name>
<dbReference type="RefSeq" id="WP_194812417.1">
    <property type="nucleotide sequence ID" value="NZ_CP063056.1"/>
</dbReference>
<sequence length="60" mass="6936">MYSLTPKEQLFFNDEEKYWEKHLQSKHLMGIEELENVAQSAINGGVLIRLLGMENAVERG</sequence>
<evidence type="ECO:0000313" key="1">
    <source>
        <dbReference type="EMBL" id="QPB42840.1"/>
    </source>
</evidence>
<accession>A0ABX6UZW4</accession>
<protein>
    <submittedName>
        <fullName evidence="1">Uncharacterized protein</fullName>
    </submittedName>
</protein>
<organism evidence="1 2">
    <name type="scientific">Rodentibacter haemolyticus</name>
    <dbReference type="NCBI Taxonomy" id="2778911"/>
    <lineage>
        <taxon>Bacteria</taxon>
        <taxon>Pseudomonadati</taxon>
        <taxon>Pseudomonadota</taxon>
        <taxon>Gammaproteobacteria</taxon>
        <taxon>Pasteurellales</taxon>
        <taxon>Pasteurellaceae</taxon>
        <taxon>Rodentibacter</taxon>
    </lineage>
</organism>
<reference evidence="1 2" key="1">
    <citation type="submission" date="2020-10" db="EMBL/GenBank/DDBJ databases">
        <title>Genome Sequencing of Rodentibacter spp. strain DSM111151.</title>
        <authorList>
            <person name="Benga L."/>
            <person name="Lautwein T."/>
        </authorList>
    </citation>
    <scope>NUCLEOTIDE SEQUENCE [LARGE SCALE GENOMIC DNA]</scope>
    <source>
        <strain evidence="1 2">DSM 111151</strain>
    </source>
</reference>
<gene>
    <name evidence="1" type="ORF">IHV77_01570</name>
</gene>
<evidence type="ECO:0000313" key="2">
    <source>
        <dbReference type="Proteomes" id="UP000663069"/>
    </source>
</evidence>